<dbReference type="EMBL" id="CP032869">
    <property type="protein sequence ID" value="AYL97643.1"/>
    <property type="molecule type" value="Genomic_DNA"/>
</dbReference>
<dbReference type="InterPro" id="IPR021457">
    <property type="entry name" value="DUF3108"/>
</dbReference>
<keyword evidence="2" id="KW-1185">Reference proteome</keyword>
<proteinExistence type="predicted"/>
<dbReference type="OrthoDB" id="6057441at2"/>
<reference evidence="1 2" key="1">
    <citation type="submission" date="2018-10" db="EMBL/GenBank/DDBJ databases">
        <title>Genome sequencing of Mucilaginibacter sp. HYN0043.</title>
        <authorList>
            <person name="Kim M."/>
            <person name="Yi H."/>
        </authorList>
    </citation>
    <scope>NUCLEOTIDE SEQUENCE [LARGE SCALE GENOMIC DNA]</scope>
    <source>
        <strain evidence="1 2">HYN0043</strain>
    </source>
</reference>
<dbReference type="KEGG" id="muh:HYN43_021145"/>
<dbReference type="Proteomes" id="UP000270046">
    <property type="component" value="Chromosome"/>
</dbReference>
<organism evidence="1 2">
    <name type="scientific">Mucilaginibacter celer</name>
    <dbReference type="NCBI Taxonomy" id="2305508"/>
    <lineage>
        <taxon>Bacteria</taxon>
        <taxon>Pseudomonadati</taxon>
        <taxon>Bacteroidota</taxon>
        <taxon>Sphingobacteriia</taxon>
        <taxon>Sphingobacteriales</taxon>
        <taxon>Sphingobacteriaceae</taxon>
        <taxon>Mucilaginibacter</taxon>
    </lineage>
</organism>
<dbReference type="AlphaFoldDB" id="A0A494W1M3"/>
<accession>A0A494W1M3</accession>
<name>A0A494W1M3_9SPHI</name>
<dbReference type="Pfam" id="PF11306">
    <property type="entry name" value="DUF3108"/>
    <property type="match status" value="1"/>
</dbReference>
<evidence type="ECO:0000313" key="1">
    <source>
        <dbReference type="EMBL" id="AYL97643.1"/>
    </source>
</evidence>
<evidence type="ECO:0008006" key="3">
    <source>
        <dbReference type="Google" id="ProtNLM"/>
    </source>
</evidence>
<dbReference type="RefSeq" id="WP_119405932.1">
    <property type="nucleotide sequence ID" value="NZ_CP032869.1"/>
</dbReference>
<protein>
    <recommendedName>
        <fullName evidence="3">DUF3108 domain-containing protein</fullName>
    </recommendedName>
</protein>
<sequence>MKTEHLAEKIAALGLTLLLLLSHTPKVFAQVDTIRVQDKRLNTANLKPGLKQYMVYFQNAKDNHSLKFWLWLRDINLESRNGEKVFTVTQHWYGNDSTSYRSIYSVNKAADFAPVYHAETIGKKTKAFNWFADRVVSADTTANNEAKNFKFDFPFANFNWNLDIETFEMLTLAEGKSFAIPFFEAGMPAPLYVLYKVTGSEVITTLDGNKVDCWKLYNESDYNGRHFTETYWISKKKHEFLKEEDAFGGGYRYKVKMMGAAVNLLPRFAK</sequence>
<gene>
    <name evidence="1" type="ORF">HYN43_021145</name>
</gene>
<evidence type="ECO:0000313" key="2">
    <source>
        <dbReference type="Proteomes" id="UP000270046"/>
    </source>
</evidence>